<keyword evidence="7 8" id="KW-0647">Proteasome</keyword>
<keyword evidence="6" id="KW-0378">Hydrolase</keyword>
<dbReference type="EMBL" id="JBHSDS010000003">
    <property type="protein sequence ID" value="MFC4356957.1"/>
    <property type="molecule type" value="Genomic_DNA"/>
</dbReference>
<comment type="catalytic activity">
    <reaction evidence="1">
        <text>Cleavage of peptide bonds with very broad specificity.</text>
        <dbReference type="EC" id="3.4.25.1"/>
    </reaction>
</comment>
<dbReference type="PANTHER" id="PTHR32194:SF0">
    <property type="entry name" value="ATP-DEPENDENT PROTEASE SUBUNIT HSLV"/>
    <property type="match status" value="1"/>
</dbReference>
<keyword evidence="5" id="KW-0888">Threonine protease</keyword>
<dbReference type="PANTHER" id="PTHR32194">
    <property type="entry name" value="METALLOPROTEASE TLDD"/>
    <property type="match status" value="1"/>
</dbReference>
<evidence type="ECO:0000256" key="7">
    <source>
        <dbReference type="ARBA" id="ARBA00022942"/>
    </source>
</evidence>
<dbReference type="GO" id="GO:0006508">
    <property type="term" value="P:proteolysis"/>
    <property type="evidence" value="ECO:0007669"/>
    <property type="project" value="UniProtKB-KW"/>
</dbReference>
<sequence>MSTVIGIECTGGVVLAGDRTLTRGGSVASKSKKRVFDFGSVGAAVVGDAGGIDEFERRLEKERREYELDGDELGIDPLERVASDLAAELGVEVLLAGRDDSGDARLRAVGGDGAALDDPTAALGSGAEVAYGGLEGVDVDASLDEAEAEAREIMAAVAERDSETGEDVDVFRLASEE</sequence>
<evidence type="ECO:0000256" key="6">
    <source>
        <dbReference type="ARBA" id="ARBA00022801"/>
    </source>
</evidence>
<evidence type="ECO:0000313" key="9">
    <source>
        <dbReference type="Proteomes" id="UP001595921"/>
    </source>
</evidence>
<evidence type="ECO:0000256" key="2">
    <source>
        <dbReference type="ARBA" id="ARBA00012039"/>
    </source>
</evidence>
<organism evidence="8 9">
    <name type="scientific">Halobium salinum</name>
    <dbReference type="NCBI Taxonomy" id="1364940"/>
    <lineage>
        <taxon>Archaea</taxon>
        <taxon>Methanobacteriati</taxon>
        <taxon>Methanobacteriota</taxon>
        <taxon>Stenosarchaea group</taxon>
        <taxon>Halobacteria</taxon>
        <taxon>Halobacteriales</taxon>
        <taxon>Haloferacaceae</taxon>
        <taxon>Halobium</taxon>
    </lineage>
</organism>
<comment type="caution">
    <text evidence="8">The sequence shown here is derived from an EMBL/GenBank/DDBJ whole genome shotgun (WGS) entry which is preliminary data.</text>
</comment>
<evidence type="ECO:0000256" key="3">
    <source>
        <dbReference type="ARBA" id="ARBA00022490"/>
    </source>
</evidence>
<dbReference type="Pfam" id="PF00227">
    <property type="entry name" value="Proteasome"/>
    <property type="match status" value="1"/>
</dbReference>
<evidence type="ECO:0000313" key="8">
    <source>
        <dbReference type="EMBL" id="MFC4356957.1"/>
    </source>
</evidence>
<reference evidence="8 9" key="1">
    <citation type="journal article" date="2019" name="Int. J. Syst. Evol. Microbiol.">
        <title>The Global Catalogue of Microorganisms (GCM) 10K type strain sequencing project: providing services to taxonomists for standard genome sequencing and annotation.</title>
        <authorList>
            <consortium name="The Broad Institute Genomics Platform"/>
            <consortium name="The Broad Institute Genome Sequencing Center for Infectious Disease"/>
            <person name="Wu L."/>
            <person name="Ma J."/>
        </authorList>
    </citation>
    <scope>NUCLEOTIDE SEQUENCE [LARGE SCALE GENOMIC DNA]</scope>
    <source>
        <strain evidence="8 9">CGMCC 1.12553</strain>
    </source>
</reference>
<dbReference type="GO" id="GO:0019774">
    <property type="term" value="C:proteasome core complex, beta-subunit complex"/>
    <property type="evidence" value="ECO:0007669"/>
    <property type="project" value="UniProtKB-ARBA"/>
</dbReference>
<dbReference type="InterPro" id="IPR029055">
    <property type="entry name" value="Ntn_hydrolases_N"/>
</dbReference>
<accession>A0ABD5P7X4</accession>
<dbReference type="EC" id="3.4.25.1" evidence="2"/>
<dbReference type="InterPro" id="IPR000243">
    <property type="entry name" value="Pept_T1A_subB"/>
</dbReference>
<dbReference type="PRINTS" id="PR00141">
    <property type="entry name" value="PROTEASOME"/>
</dbReference>
<dbReference type="AlphaFoldDB" id="A0ABD5P7X4"/>
<keyword evidence="4" id="KW-0645">Protease</keyword>
<dbReference type="GO" id="GO:0004298">
    <property type="term" value="F:threonine-type endopeptidase activity"/>
    <property type="evidence" value="ECO:0007669"/>
    <property type="project" value="UniProtKB-KW"/>
</dbReference>
<dbReference type="Proteomes" id="UP001595921">
    <property type="component" value="Unassembled WGS sequence"/>
</dbReference>
<dbReference type="CDD" id="cd01906">
    <property type="entry name" value="proteasome_protease_HslV"/>
    <property type="match status" value="1"/>
</dbReference>
<name>A0ABD5P7X4_9EURY</name>
<protein>
    <recommendedName>
        <fullName evidence="2">proteasome endopeptidase complex</fullName>
        <ecNumber evidence="2">3.4.25.1</ecNumber>
    </recommendedName>
</protein>
<keyword evidence="3" id="KW-0963">Cytoplasm</keyword>
<dbReference type="SUPFAM" id="SSF56235">
    <property type="entry name" value="N-terminal nucleophile aminohydrolases (Ntn hydrolases)"/>
    <property type="match status" value="1"/>
</dbReference>
<proteinExistence type="predicted"/>
<dbReference type="Gene3D" id="3.60.20.10">
    <property type="entry name" value="Glutamine Phosphoribosylpyrophosphate, subunit 1, domain 1"/>
    <property type="match status" value="1"/>
</dbReference>
<evidence type="ECO:0000256" key="4">
    <source>
        <dbReference type="ARBA" id="ARBA00022670"/>
    </source>
</evidence>
<keyword evidence="9" id="KW-1185">Reference proteome</keyword>
<dbReference type="InterPro" id="IPR001353">
    <property type="entry name" value="Proteasome_sua/b"/>
</dbReference>
<dbReference type="RefSeq" id="WP_267621878.1">
    <property type="nucleotide sequence ID" value="NZ_JAODIW010000006.1"/>
</dbReference>
<dbReference type="InterPro" id="IPR023333">
    <property type="entry name" value="Proteasome_suB-type"/>
</dbReference>
<evidence type="ECO:0000256" key="1">
    <source>
        <dbReference type="ARBA" id="ARBA00001198"/>
    </source>
</evidence>
<gene>
    <name evidence="8" type="ORF">ACFO0N_03225</name>
</gene>
<evidence type="ECO:0000256" key="5">
    <source>
        <dbReference type="ARBA" id="ARBA00022698"/>
    </source>
</evidence>